<evidence type="ECO:0008006" key="3">
    <source>
        <dbReference type="Google" id="ProtNLM"/>
    </source>
</evidence>
<dbReference type="EMBL" id="WUQX01000001">
    <property type="protein sequence ID" value="MXP75107.1"/>
    <property type="molecule type" value="Genomic_DNA"/>
</dbReference>
<name>A0A7X3MF51_9FIRM</name>
<comment type="caution">
    <text evidence="1">The sequence shown here is derived from an EMBL/GenBank/DDBJ whole genome shotgun (WGS) entry which is preliminary data.</text>
</comment>
<organism evidence="1 2">
    <name type="scientific">Sporofaciens musculi</name>
    <dbReference type="NCBI Taxonomy" id="2681861"/>
    <lineage>
        <taxon>Bacteria</taxon>
        <taxon>Bacillati</taxon>
        <taxon>Bacillota</taxon>
        <taxon>Clostridia</taxon>
        <taxon>Lachnospirales</taxon>
        <taxon>Lachnospiraceae</taxon>
        <taxon>Sporofaciens</taxon>
    </lineage>
</organism>
<accession>A0A7X3MF51</accession>
<evidence type="ECO:0000313" key="1">
    <source>
        <dbReference type="EMBL" id="MXP75107.1"/>
    </source>
</evidence>
<dbReference type="AlphaFoldDB" id="A0A7X3MF51"/>
<protein>
    <recommendedName>
        <fullName evidence="3">DUF2971 domain-containing protein</fullName>
    </recommendedName>
</protein>
<keyword evidence="2" id="KW-1185">Reference proteome</keyword>
<proteinExistence type="predicted"/>
<dbReference type="RefSeq" id="WP_159750416.1">
    <property type="nucleotide sequence ID" value="NZ_WUQX01000001.1"/>
</dbReference>
<gene>
    <name evidence="1" type="ORF">GN277_06850</name>
</gene>
<dbReference type="Proteomes" id="UP000460412">
    <property type="component" value="Unassembled WGS sequence"/>
</dbReference>
<evidence type="ECO:0000313" key="2">
    <source>
        <dbReference type="Proteomes" id="UP000460412"/>
    </source>
</evidence>
<sequence>MELYYYTSTDTMRYIIEKGDIFATNIRYMNDSEEYTNGLEELFQLAGNEELVNKWLNDRGRNDIGTEDIKQTFTEENLEKCRRNMDYYSISFCQKNDLLSQWAIYAKESGVSIKMNFENDLYHFYTDSEEKGEKSQWELAPEKVLYFTRDSMEDEKDEYERQAFLILDKLYARDFKDQTEGKDEVWRYVSTFVKRYDFYQEAESRLVFQPTQTAYYPRVQYRMDQKVLKPYLDMICKDGWPIWEIMIGPGFNQQVVYNSVEHFLNHVEIKVGIRDTEDYLKRIEEYWKPYAGELKGIKIYDDLHRHIMDAKAANMRLEAAQIAFDELMQQVCNFIQEDDVCSEGLKKYIKRHRFMNKGIVLSSSSIPFIY</sequence>
<reference evidence="1 2" key="1">
    <citation type="submission" date="2019-12" db="EMBL/GenBank/DDBJ databases">
        <title>Sporaefaciens musculi gen. nov., sp. nov., a novel bacterium isolated from the caecum of an obese mouse.</title>
        <authorList>
            <person name="Rasmussen T.S."/>
            <person name="Streidl T."/>
            <person name="Hitch T.C.A."/>
            <person name="Wortmann E."/>
            <person name="Deptula P."/>
            <person name="Hansen M."/>
            <person name="Nielsen D.S."/>
            <person name="Clavel T."/>
            <person name="Vogensen F.K."/>
        </authorList>
    </citation>
    <scope>NUCLEOTIDE SEQUENCE [LARGE SCALE GENOMIC DNA]</scope>
    <source>
        <strain evidence="1 2">WCA-9-b2</strain>
    </source>
</reference>